<comment type="caution">
    <text evidence="6">The sequence shown here is derived from an EMBL/GenBank/DDBJ whole genome shotgun (WGS) entry which is preliminary data.</text>
</comment>
<dbReference type="Pfam" id="PF00005">
    <property type="entry name" value="ABC_tran"/>
    <property type="match status" value="2"/>
</dbReference>
<dbReference type="FunFam" id="3.40.50.300:FF:000016">
    <property type="entry name" value="Oligopeptide ABC transporter ATP-binding component"/>
    <property type="match status" value="2"/>
</dbReference>
<dbReference type="InterPro" id="IPR003439">
    <property type="entry name" value="ABC_transporter-like_ATP-bd"/>
</dbReference>
<dbReference type="OrthoDB" id="9784450at2"/>
<name>A0A2V4DZ71_9GAMM</name>
<dbReference type="AlphaFoldDB" id="A0A2V4DZ71"/>
<evidence type="ECO:0000256" key="1">
    <source>
        <dbReference type="ARBA" id="ARBA00022448"/>
    </source>
</evidence>
<organism evidence="6 7">
    <name type="scientific">Gilliamella apis</name>
    <dbReference type="NCBI Taxonomy" id="1970738"/>
    <lineage>
        <taxon>Bacteria</taxon>
        <taxon>Pseudomonadati</taxon>
        <taxon>Pseudomonadota</taxon>
        <taxon>Gammaproteobacteria</taxon>
        <taxon>Orbales</taxon>
        <taxon>Orbaceae</taxon>
        <taxon>Gilliamella</taxon>
    </lineage>
</organism>
<dbReference type="InterPro" id="IPR003593">
    <property type="entry name" value="AAA+_ATPase"/>
</dbReference>
<dbReference type="GO" id="GO:0015833">
    <property type="term" value="P:peptide transport"/>
    <property type="evidence" value="ECO:0007669"/>
    <property type="project" value="InterPro"/>
</dbReference>
<keyword evidence="2" id="KW-0547">Nucleotide-binding</keyword>
<evidence type="ECO:0000256" key="4">
    <source>
        <dbReference type="SAM" id="MobiDB-lite"/>
    </source>
</evidence>
<evidence type="ECO:0000313" key="6">
    <source>
        <dbReference type="EMBL" id="PXY91092.1"/>
    </source>
</evidence>
<dbReference type="NCBIfam" id="NF008453">
    <property type="entry name" value="PRK11308.1"/>
    <property type="match status" value="2"/>
</dbReference>
<dbReference type="PANTHER" id="PTHR43776:SF8">
    <property type="entry name" value="ABC TRANSPORTER, ATP-BINDING PROTEIN"/>
    <property type="match status" value="1"/>
</dbReference>
<feature type="region of interest" description="Disordered" evidence="4">
    <location>
        <begin position="548"/>
        <end position="589"/>
    </location>
</feature>
<dbReference type="Gene3D" id="3.40.50.300">
    <property type="entry name" value="P-loop containing nucleotide triphosphate hydrolases"/>
    <property type="match status" value="2"/>
</dbReference>
<dbReference type="Pfam" id="PF08352">
    <property type="entry name" value="oligo_HPY"/>
    <property type="match status" value="1"/>
</dbReference>
<dbReference type="PROSITE" id="PS00211">
    <property type="entry name" value="ABC_TRANSPORTER_1"/>
    <property type="match status" value="2"/>
</dbReference>
<accession>A0A2V4DZ71</accession>
<dbReference type="PANTHER" id="PTHR43776">
    <property type="entry name" value="TRANSPORT ATP-BINDING PROTEIN"/>
    <property type="match status" value="1"/>
</dbReference>
<keyword evidence="3 6" id="KW-0067">ATP-binding</keyword>
<evidence type="ECO:0000259" key="5">
    <source>
        <dbReference type="PROSITE" id="PS50893"/>
    </source>
</evidence>
<feature type="compositionally biased region" description="Basic and acidic residues" evidence="4">
    <location>
        <begin position="555"/>
        <end position="580"/>
    </location>
</feature>
<dbReference type="CDD" id="cd03257">
    <property type="entry name" value="ABC_NikE_OppD_transporters"/>
    <property type="match status" value="2"/>
</dbReference>
<evidence type="ECO:0000256" key="2">
    <source>
        <dbReference type="ARBA" id="ARBA00022741"/>
    </source>
</evidence>
<keyword evidence="1" id="KW-0813">Transport</keyword>
<dbReference type="InterPro" id="IPR050319">
    <property type="entry name" value="ABC_transp_ATP-bind"/>
</dbReference>
<dbReference type="Proteomes" id="UP000247673">
    <property type="component" value="Unassembled WGS sequence"/>
</dbReference>
<evidence type="ECO:0000256" key="3">
    <source>
        <dbReference type="ARBA" id="ARBA00022840"/>
    </source>
</evidence>
<protein>
    <submittedName>
        <fullName evidence="6">Microcin C ABC transporter ATP-binding protein YejF</fullName>
    </submittedName>
</protein>
<sequence length="589" mass="66484">MSSPLLSIIDLSIAFKTGQHSQNQVVDAISFDINEQETVALVGESGSGKSVTALSILRLLSKERVIYPSGDIIFEDKSLLHVSEKQLRKIRGNEISMIFQEPMVSLNPLHTVEKQLYEVLSLHRGMRRNVARGEILQYLDRVGIKDPKSKLASYPHQLSGGERQRVMIAMAILTHPKLLIADEPTTALDVSVQGQIIELLKELKKELNMSMLFISHNLGIVKKLADKVAVMQDGQIVEFNNKQRIFLRPQHEYTQTLLNSQPSGEPVPLPDTPGILLNVNHLDVEVVTQKRLFSSKKKKIVDNIGFAVHQGETVGIVGESGSGKSTTALAILRLIKSKGDILFDSHPIQNLSGKKLLPFRSRIQVVFQDPFSSLNPRFNVEQIISEGLMTHKKLTKTEREQAVIDIMLEVGLDPEMRFRYPNEFSGGQRQRIAIARALILQPELLILDEPTSSLDHTIQKQIINLLKSLQEKHHLSYLFISHDLALIYSICHQIVVMKDGKIVEQGSREKVFYTPESEYTKVLLSFLDKPPRKATKTLIHADIIEKTQKTGSSENVEKDGQSDEKQQAQQEHKQEQKVNWEDALLMRKK</sequence>
<dbReference type="InterPro" id="IPR027417">
    <property type="entry name" value="P-loop_NTPase"/>
</dbReference>
<dbReference type="InterPro" id="IPR013563">
    <property type="entry name" value="Oligopep_ABC_C"/>
</dbReference>
<dbReference type="SMART" id="SM00382">
    <property type="entry name" value="AAA"/>
    <property type="match status" value="2"/>
</dbReference>
<dbReference type="SUPFAM" id="SSF52540">
    <property type="entry name" value="P-loop containing nucleoside triphosphate hydrolases"/>
    <property type="match status" value="2"/>
</dbReference>
<dbReference type="EMBL" id="QGLO01000004">
    <property type="protein sequence ID" value="PXY91092.1"/>
    <property type="molecule type" value="Genomic_DNA"/>
</dbReference>
<evidence type="ECO:0000313" key="7">
    <source>
        <dbReference type="Proteomes" id="UP000247673"/>
    </source>
</evidence>
<dbReference type="NCBIfam" id="NF007739">
    <property type="entry name" value="PRK10419.1"/>
    <property type="match status" value="2"/>
</dbReference>
<dbReference type="GO" id="GO:0005524">
    <property type="term" value="F:ATP binding"/>
    <property type="evidence" value="ECO:0007669"/>
    <property type="project" value="UniProtKB-KW"/>
</dbReference>
<dbReference type="InterPro" id="IPR017871">
    <property type="entry name" value="ABC_transporter-like_CS"/>
</dbReference>
<feature type="domain" description="ABC transporter" evidence="5">
    <location>
        <begin position="6"/>
        <end position="258"/>
    </location>
</feature>
<dbReference type="RefSeq" id="WP_110447104.1">
    <property type="nucleotide sequence ID" value="NZ_CP132381.1"/>
</dbReference>
<dbReference type="PROSITE" id="PS50893">
    <property type="entry name" value="ABC_TRANSPORTER_2"/>
    <property type="match status" value="2"/>
</dbReference>
<feature type="domain" description="ABC transporter" evidence="5">
    <location>
        <begin position="282"/>
        <end position="524"/>
    </location>
</feature>
<dbReference type="NCBIfam" id="NF011713">
    <property type="entry name" value="PRK15134.1"/>
    <property type="match status" value="1"/>
</dbReference>
<keyword evidence="7" id="KW-1185">Reference proteome</keyword>
<reference evidence="6 7" key="1">
    <citation type="submission" date="2018-05" db="EMBL/GenBank/DDBJ databases">
        <title>Reference genomes for bee gut microbiota database.</title>
        <authorList>
            <person name="Ellegaard K.M."/>
        </authorList>
    </citation>
    <scope>NUCLEOTIDE SEQUENCE [LARGE SCALE GENOMIC DNA]</scope>
    <source>
        <strain evidence="6 7">ESL0172</strain>
    </source>
</reference>
<gene>
    <name evidence="6" type="ORF">DKK78_01760</name>
</gene>
<proteinExistence type="predicted"/>
<dbReference type="GO" id="GO:0016887">
    <property type="term" value="F:ATP hydrolysis activity"/>
    <property type="evidence" value="ECO:0007669"/>
    <property type="project" value="InterPro"/>
</dbReference>
<dbReference type="GO" id="GO:0055085">
    <property type="term" value="P:transmembrane transport"/>
    <property type="evidence" value="ECO:0007669"/>
    <property type="project" value="UniProtKB-ARBA"/>
</dbReference>